<gene>
    <name evidence="1" type="ORF">FSCOSCO3_A031400</name>
</gene>
<protein>
    <submittedName>
        <fullName evidence="1">Uncharacterized protein</fullName>
    </submittedName>
</protein>
<sequence>IRTRPGPILVHGSPAGFTCTLPGDQQILQLSLFADDTLLSPQIEALLIFYHFMLQQK</sequence>
<accession>A0AAV1QC16</accession>
<proteinExistence type="predicted"/>
<dbReference type="EMBL" id="CAWUFR010000895">
    <property type="protein sequence ID" value="CAK6981801.1"/>
    <property type="molecule type" value="Genomic_DNA"/>
</dbReference>
<organism evidence="1 2">
    <name type="scientific">Scomber scombrus</name>
    <name type="common">Atlantic mackerel</name>
    <name type="synonym">Scomber vernalis</name>
    <dbReference type="NCBI Taxonomy" id="13677"/>
    <lineage>
        <taxon>Eukaryota</taxon>
        <taxon>Metazoa</taxon>
        <taxon>Chordata</taxon>
        <taxon>Craniata</taxon>
        <taxon>Vertebrata</taxon>
        <taxon>Euteleostomi</taxon>
        <taxon>Actinopterygii</taxon>
        <taxon>Neopterygii</taxon>
        <taxon>Teleostei</taxon>
        <taxon>Neoteleostei</taxon>
        <taxon>Acanthomorphata</taxon>
        <taxon>Pelagiaria</taxon>
        <taxon>Scombriformes</taxon>
        <taxon>Scombridae</taxon>
        <taxon>Scomber</taxon>
    </lineage>
</organism>
<feature type="non-terminal residue" evidence="1">
    <location>
        <position position="1"/>
    </location>
</feature>
<keyword evidence="2" id="KW-1185">Reference proteome</keyword>
<comment type="caution">
    <text evidence="1">The sequence shown here is derived from an EMBL/GenBank/DDBJ whole genome shotgun (WGS) entry which is preliminary data.</text>
</comment>
<reference evidence="1 2" key="1">
    <citation type="submission" date="2024-01" db="EMBL/GenBank/DDBJ databases">
        <authorList>
            <person name="Alioto T."/>
            <person name="Alioto T."/>
            <person name="Gomez Garrido J."/>
        </authorList>
    </citation>
    <scope>NUCLEOTIDE SEQUENCE [LARGE SCALE GENOMIC DNA]</scope>
</reference>
<dbReference type="AlphaFoldDB" id="A0AAV1QC16"/>
<evidence type="ECO:0000313" key="2">
    <source>
        <dbReference type="Proteomes" id="UP001314229"/>
    </source>
</evidence>
<name>A0AAV1QC16_SCOSC</name>
<dbReference type="Proteomes" id="UP001314229">
    <property type="component" value="Unassembled WGS sequence"/>
</dbReference>
<evidence type="ECO:0000313" key="1">
    <source>
        <dbReference type="EMBL" id="CAK6981801.1"/>
    </source>
</evidence>